<dbReference type="EMBL" id="EF414387">
    <property type="protein sequence ID" value="ABS31473.1"/>
    <property type="molecule type" value="mRNA"/>
</dbReference>
<reference evidence="4 7" key="2">
    <citation type="journal article" date="2011" name="Nature">
        <title>The Medicago genome provides insight into the evolution of rhizobial symbioses.</title>
        <authorList>
            <person name="Young N.D."/>
            <person name="Debelle F."/>
            <person name="Oldroyd G.E."/>
            <person name="Geurts R."/>
            <person name="Cannon S.B."/>
            <person name="Udvardi M.K."/>
            <person name="Benedito V.A."/>
            <person name="Mayer K.F."/>
            <person name="Gouzy J."/>
            <person name="Schoof H."/>
            <person name="Van de Peer Y."/>
            <person name="Proost S."/>
            <person name="Cook D.R."/>
            <person name="Meyers B.C."/>
            <person name="Spannagl M."/>
            <person name="Cheung F."/>
            <person name="De Mita S."/>
            <person name="Krishnakumar V."/>
            <person name="Gundlach H."/>
            <person name="Zhou S."/>
            <person name="Mudge J."/>
            <person name="Bharti A.K."/>
            <person name="Murray J.D."/>
            <person name="Naoumkina M.A."/>
            <person name="Rosen B."/>
            <person name="Silverstein K.A."/>
            <person name="Tang H."/>
            <person name="Rombauts S."/>
            <person name="Zhao P.X."/>
            <person name="Zhou P."/>
            <person name="Barbe V."/>
            <person name="Bardou P."/>
            <person name="Bechner M."/>
            <person name="Bellec A."/>
            <person name="Berger A."/>
            <person name="Berges H."/>
            <person name="Bidwell S."/>
            <person name="Bisseling T."/>
            <person name="Choisne N."/>
            <person name="Couloux A."/>
            <person name="Denny R."/>
            <person name="Deshpande S."/>
            <person name="Dai X."/>
            <person name="Doyle J.J."/>
            <person name="Dudez A.M."/>
            <person name="Farmer A.D."/>
            <person name="Fouteau S."/>
            <person name="Franken C."/>
            <person name="Gibelin C."/>
            <person name="Gish J."/>
            <person name="Goldstein S."/>
            <person name="Gonzalez A.J."/>
            <person name="Green P.J."/>
            <person name="Hallab A."/>
            <person name="Hartog M."/>
            <person name="Hua A."/>
            <person name="Humphray S.J."/>
            <person name="Jeong D.H."/>
            <person name="Jing Y."/>
            <person name="Jocker A."/>
            <person name="Kenton S.M."/>
            <person name="Kim D.J."/>
            <person name="Klee K."/>
            <person name="Lai H."/>
            <person name="Lang C."/>
            <person name="Lin S."/>
            <person name="Macmil S.L."/>
            <person name="Magdelenat G."/>
            <person name="Matthews L."/>
            <person name="McCorrison J."/>
            <person name="Monaghan E.L."/>
            <person name="Mun J.H."/>
            <person name="Najar F.Z."/>
            <person name="Nicholson C."/>
            <person name="Noirot C."/>
            <person name="O'Bleness M."/>
            <person name="Paule C.R."/>
            <person name="Poulain J."/>
            <person name="Prion F."/>
            <person name="Qin B."/>
            <person name="Qu C."/>
            <person name="Retzel E.F."/>
            <person name="Riddle C."/>
            <person name="Sallet E."/>
            <person name="Samain S."/>
            <person name="Samson N."/>
            <person name="Sanders I."/>
            <person name="Saurat O."/>
            <person name="Scarpelli C."/>
            <person name="Schiex T."/>
            <person name="Segurens B."/>
            <person name="Severin A.J."/>
            <person name="Sherrier D.J."/>
            <person name="Shi R."/>
            <person name="Sims S."/>
            <person name="Singer S.R."/>
            <person name="Sinharoy S."/>
            <person name="Sterck L."/>
            <person name="Viollet A."/>
            <person name="Wang B.B."/>
            <person name="Wang K."/>
            <person name="Wang M."/>
            <person name="Wang X."/>
            <person name="Warfsmann J."/>
            <person name="Weissenbach J."/>
            <person name="White D.D."/>
            <person name="White J.D."/>
            <person name="Wiley G.B."/>
            <person name="Wincker P."/>
            <person name="Xing Y."/>
            <person name="Yang L."/>
            <person name="Yao Z."/>
            <person name="Ying F."/>
            <person name="Zhai J."/>
            <person name="Zhou L."/>
            <person name="Zuber A."/>
            <person name="Denarie J."/>
            <person name="Dixon R.A."/>
            <person name="May G.D."/>
            <person name="Schwartz D.C."/>
            <person name="Rogers J."/>
            <person name="Quetier F."/>
            <person name="Town C.D."/>
            <person name="Roe B.A."/>
        </authorList>
    </citation>
    <scope>NUCLEOTIDE SEQUENCE [LARGE SCALE GENOMIC DNA]</scope>
    <source>
        <strain evidence="4">A17</strain>
        <strain evidence="6 7">cv. Jemalong A17</strain>
    </source>
</reference>
<reference evidence="3" key="1">
    <citation type="journal article" date="2007" name="Mol. Plant Microbe Interact.">
        <title>Genomic organization and evolutionary insights on GRP and NCR genes, two large nodule-specific gene families in Medicago truncatula.</title>
        <authorList>
            <person name="Alunni B."/>
            <person name="Kevei Z."/>
            <person name="Redondo-Nieto M."/>
            <person name="Kondorosi A."/>
            <person name="Mergaert P."/>
            <person name="Kondorosi E."/>
        </authorList>
    </citation>
    <scope>NUCLEOTIDE SEQUENCE</scope>
</reference>
<protein>
    <submittedName>
        <fullName evidence="4">Nodule Cysteine-Rich (NCR) secreted peptide</fullName>
    </submittedName>
    <submittedName>
        <fullName evidence="3">Nodule-specific cysteine-rich peptide 336</fullName>
    </submittedName>
    <submittedName>
        <fullName evidence="5">Putative Late nodulin</fullName>
    </submittedName>
</protein>
<evidence type="ECO:0000313" key="7">
    <source>
        <dbReference type="Proteomes" id="UP000002051"/>
    </source>
</evidence>
<dbReference type="EMBL" id="PSQE01000003">
    <property type="protein sequence ID" value="RHN65477.1"/>
    <property type="molecule type" value="Genomic_DNA"/>
</dbReference>
<accession>A7KHG6</accession>
<dbReference type="PaxDb" id="3880-AES68602"/>
<dbReference type="HOGENOM" id="CLU_181053_0_4_1"/>
<reference evidence="6" key="4">
    <citation type="submission" date="2015-04" db="UniProtKB">
        <authorList>
            <consortium name="EnsemblPlants"/>
        </authorList>
    </citation>
    <scope>IDENTIFICATION</scope>
    <source>
        <strain evidence="6">cv. Jemalong A17</strain>
    </source>
</reference>
<sequence>MAKIVNFVYSMIVFLFLFLVATKAARGYLCVTDSHCPPHMCPPGMEPRCVRRMCKCLPIGWRKYFVP</sequence>
<feature type="domain" description="Late nodulin" evidence="2">
    <location>
        <begin position="1"/>
        <end position="55"/>
    </location>
</feature>
<feature type="chain" id="PRO_5014565816" evidence="1">
    <location>
        <begin position="28"/>
        <end position="67"/>
    </location>
</feature>
<dbReference type="EnsemblPlants" id="AES68602">
    <property type="protein sequence ID" value="AES68602"/>
    <property type="gene ID" value="MTR_3g010630"/>
</dbReference>
<evidence type="ECO:0000313" key="6">
    <source>
        <dbReference type="EnsemblPlants" id="AES68602"/>
    </source>
</evidence>
<keyword evidence="1" id="KW-0732">Signal</keyword>
<evidence type="ECO:0000313" key="4">
    <source>
        <dbReference type="EMBL" id="AES68602.1"/>
    </source>
</evidence>
<evidence type="ECO:0000256" key="1">
    <source>
        <dbReference type="SAM" id="SignalP"/>
    </source>
</evidence>
<dbReference type="Proteomes" id="UP000265566">
    <property type="component" value="Chromosome 3"/>
</dbReference>
<feature type="signal peptide" evidence="1">
    <location>
        <begin position="1"/>
        <end position="27"/>
    </location>
</feature>
<dbReference type="InterPro" id="IPR009810">
    <property type="entry name" value="Nodulin_late_dom"/>
</dbReference>
<dbReference type="Proteomes" id="UP000002051">
    <property type="component" value="Chromosome 3"/>
</dbReference>
<evidence type="ECO:0000259" key="2">
    <source>
        <dbReference type="Pfam" id="PF07127"/>
    </source>
</evidence>
<dbReference type="Pfam" id="PF07127">
    <property type="entry name" value="Nodulin_late"/>
    <property type="match status" value="1"/>
</dbReference>
<keyword evidence="7" id="KW-1185">Reference proteome</keyword>
<reference evidence="5" key="5">
    <citation type="journal article" date="2018" name="Nat. Plants">
        <title>Whole-genome landscape of Medicago truncatula symbiotic genes.</title>
        <authorList>
            <person name="Pecrix Y."/>
            <person name="Gamas P."/>
            <person name="Carrere S."/>
        </authorList>
    </citation>
    <scope>NUCLEOTIDE SEQUENCE</scope>
    <source>
        <tissue evidence="5">Leaves</tissue>
    </source>
</reference>
<dbReference type="GO" id="GO:0046872">
    <property type="term" value="F:metal ion binding"/>
    <property type="evidence" value="ECO:0007669"/>
    <property type="project" value="InterPro"/>
</dbReference>
<organism evidence="3">
    <name type="scientific">Medicago truncatula</name>
    <name type="common">Barrel medic</name>
    <name type="synonym">Medicago tribuloides</name>
    <dbReference type="NCBI Taxonomy" id="3880"/>
    <lineage>
        <taxon>Eukaryota</taxon>
        <taxon>Viridiplantae</taxon>
        <taxon>Streptophyta</taxon>
        <taxon>Embryophyta</taxon>
        <taxon>Tracheophyta</taxon>
        <taxon>Spermatophyta</taxon>
        <taxon>Magnoliopsida</taxon>
        <taxon>eudicotyledons</taxon>
        <taxon>Gunneridae</taxon>
        <taxon>Pentapetalae</taxon>
        <taxon>rosids</taxon>
        <taxon>fabids</taxon>
        <taxon>Fabales</taxon>
        <taxon>Fabaceae</taxon>
        <taxon>Papilionoideae</taxon>
        <taxon>50 kb inversion clade</taxon>
        <taxon>NPAAA clade</taxon>
        <taxon>Hologalegina</taxon>
        <taxon>IRL clade</taxon>
        <taxon>Trifolieae</taxon>
        <taxon>Medicago</taxon>
    </lineage>
</organism>
<reference evidence="4 7" key="3">
    <citation type="journal article" date="2014" name="BMC Genomics">
        <title>An improved genome release (version Mt4.0) for the model legume Medicago truncatula.</title>
        <authorList>
            <person name="Tang H."/>
            <person name="Krishnakumar V."/>
            <person name="Bidwell S."/>
            <person name="Rosen B."/>
            <person name="Chan A."/>
            <person name="Zhou S."/>
            <person name="Gentzbittel L."/>
            <person name="Childs K.L."/>
            <person name="Yandell M."/>
            <person name="Gundlach H."/>
            <person name="Mayer K.F."/>
            <person name="Schwartz D.C."/>
            <person name="Town C.D."/>
        </authorList>
    </citation>
    <scope>GENOME REANNOTATION</scope>
    <source>
        <strain evidence="6 7">cv. Jemalong A17</strain>
    </source>
</reference>
<proteinExistence type="evidence at transcript level"/>
<name>A7KHG6_MEDTR</name>
<gene>
    <name evidence="4" type="ordered locus">MTR_3g010630</name>
    <name evidence="5" type="ORF">MtrunA17_Chr3g0080311</name>
</gene>
<dbReference type="AlphaFoldDB" id="A7KHG6"/>
<evidence type="ECO:0000313" key="3">
    <source>
        <dbReference type="EMBL" id="ABS31473.1"/>
    </source>
</evidence>
<dbReference type="Gramene" id="rna13320">
    <property type="protein sequence ID" value="RHN65477.1"/>
    <property type="gene ID" value="gene13320"/>
</dbReference>
<evidence type="ECO:0000313" key="5">
    <source>
        <dbReference type="EMBL" id="RHN65477.1"/>
    </source>
</evidence>
<dbReference type="EMBL" id="CM001219">
    <property type="protein sequence ID" value="AES68602.1"/>
    <property type="molecule type" value="Genomic_DNA"/>
</dbReference>